<name>M1V283_9TELE</name>
<keyword evidence="6 12" id="KW-0482">Metalloprotease</keyword>
<dbReference type="PROSITE" id="PS51864">
    <property type="entry name" value="ASTACIN"/>
    <property type="match status" value="1"/>
</dbReference>
<feature type="chain" id="PRO_5005140038" description="Metalloendopeptidase" evidence="13">
    <location>
        <begin position="19"/>
        <end position="264"/>
    </location>
</feature>
<evidence type="ECO:0000256" key="6">
    <source>
        <dbReference type="ARBA" id="ARBA00023049"/>
    </source>
</evidence>
<dbReference type="GO" id="GO:0008270">
    <property type="term" value="F:zinc ion binding"/>
    <property type="evidence" value="ECO:0007669"/>
    <property type="project" value="UniProtKB-UniRule"/>
</dbReference>
<evidence type="ECO:0000256" key="7">
    <source>
        <dbReference type="ARBA" id="ARBA00023145"/>
    </source>
</evidence>
<evidence type="ECO:0000313" key="15">
    <source>
        <dbReference type="EMBL" id="BAM93561.1"/>
    </source>
</evidence>
<dbReference type="CDD" id="cd04283">
    <property type="entry name" value="ZnMc_hatching_enzyme"/>
    <property type="match status" value="1"/>
</dbReference>
<keyword evidence="2 12" id="KW-0479">Metal-binding</keyword>
<feature type="binding site" evidence="12">
    <location>
        <position position="175"/>
    </location>
    <ligand>
        <name>Zn(2+)</name>
        <dbReference type="ChEBI" id="CHEBI:29105"/>
        <note>catalytic</note>
    </ligand>
</feature>
<evidence type="ECO:0000256" key="9">
    <source>
        <dbReference type="ARBA" id="ARBA00023180"/>
    </source>
</evidence>
<dbReference type="GO" id="GO:0006508">
    <property type="term" value="P:proteolysis"/>
    <property type="evidence" value="ECO:0007669"/>
    <property type="project" value="UniProtKB-KW"/>
</dbReference>
<keyword evidence="3 13" id="KW-0732">Signal</keyword>
<dbReference type="MEROPS" id="M12.007"/>
<keyword evidence="9" id="KW-0325">Glycoprotein</keyword>
<evidence type="ECO:0000256" key="8">
    <source>
        <dbReference type="ARBA" id="ARBA00023157"/>
    </source>
</evidence>
<accession>M1V283</accession>
<dbReference type="PRINTS" id="PR00480">
    <property type="entry name" value="ASTACIN"/>
</dbReference>
<dbReference type="EC" id="3.4.24.-" evidence="13"/>
<dbReference type="InterPro" id="IPR001506">
    <property type="entry name" value="Peptidase_M12A"/>
</dbReference>
<dbReference type="Pfam" id="PF01400">
    <property type="entry name" value="Astacin"/>
    <property type="match status" value="1"/>
</dbReference>
<dbReference type="InterPro" id="IPR034039">
    <property type="entry name" value="ZnMP_hatching_enz"/>
</dbReference>
<keyword evidence="8" id="KW-1015">Disulfide bond</keyword>
<dbReference type="AlphaFoldDB" id="M1V283"/>
<evidence type="ECO:0000256" key="2">
    <source>
        <dbReference type="ARBA" id="ARBA00022723"/>
    </source>
</evidence>
<feature type="active site" evidence="12">
    <location>
        <position position="166"/>
    </location>
</feature>
<sequence length="264" mass="29490">MTPTASLLLLLLLGLSEAYPLVDEESKTNDQIDKDDKVDISTRILNSNKGSNAMLLEGDLLVPTTRNAIKCFSQQCFWTKGSNGLVTIPYSISSEFTGAEGQVINTALTSFHSRTCIRFVPRHSENDYISIENGDGCYSSLGRIGGKQVVSINRQGCVYHGIVQHEVNHALGFNHEQCRSDRDSYVRINWENIDPQNAYNFQKLDTNNLNTPYDYSSVMHYGRTAFSMNGMDSITPIPNASAQIGQRIDMSSWDIKRINILYGC</sequence>
<dbReference type="GO" id="GO:0042588">
    <property type="term" value="C:zymogen granule"/>
    <property type="evidence" value="ECO:0007669"/>
    <property type="project" value="UniProtKB-SubCell"/>
</dbReference>
<evidence type="ECO:0000259" key="14">
    <source>
        <dbReference type="PROSITE" id="PS51864"/>
    </source>
</evidence>
<evidence type="ECO:0000256" key="10">
    <source>
        <dbReference type="ARBA" id="ARBA00023329"/>
    </source>
</evidence>
<keyword evidence="7" id="KW-0865">Zymogen</keyword>
<feature type="domain" description="Peptidase M12A" evidence="14">
    <location>
        <begin position="67"/>
        <end position="264"/>
    </location>
</feature>
<keyword evidence="1 12" id="KW-0645">Protease</keyword>
<comment type="caution">
    <text evidence="12">Lacks conserved residue(s) required for the propagation of feature annotation.</text>
</comment>
<evidence type="ECO:0000256" key="11">
    <source>
        <dbReference type="ARBA" id="ARBA00024324"/>
    </source>
</evidence>
<evidence type="ECO:0000256" key="4">
    <source>
        <dbReference type="ARBA" id="ARBA00022801"/>
    </source>
</evidence>
<dbReference type="SMART" id="SM00235">
    <property type="entry name" value="ZnMc"/>
    <property type="match status" value="1"/>
</dbReference>
<reference evidence="15" key="1">
    <citation type="submission" date="2012-09" db="EMBL/GenBank/DDBJ databases">
        <title>Sub-functionalization of duplicated genes in the evolution of nine-spined stickleback hatching enzyme.</title>
        <authorList>
            <person name="Kawaguchi M."/>
            <person name="Takahashi H."/>
            <person name="Takehana Y."/>
            <person name="Naruse K."/>
            <person name="Nishida M."/>
            <person name="Yasumasu S."/>
        </authorList>
    </citation>
    <scope>NUCLEOTIDE SEQUENCE</scope>
</reference>
<feature type="binding site" evidence="12">
    <location>
        <position position="169"/>
    </location>
    <ligand>
        <name>Zn(2+)</name>
        <dbReference type="ChEBI" id="CHEBI:29105"/>
        <note>catalytic</note>
    </ligand>
</feature>
<comment type="cofactor">
    <cofactor evidence="12 13">
        <name>Zn(2+)</name>
        <dbReference type="ChEBI" id="CHEBI:29105"/>
    </cofactor>
    <text evidence="12 13">Binds 1 zinc ion per subunit.</text>
</comment>
<proteinExistence type="evidence at transcript level"/>
<evidence type="ECO:0000256" key="1">
    <source>
        <dbReference type="ARBA" id="ARBA00022670"/>
    </source>
</evidence>
<dbReference type="FunFam" id="3.40.390.10:FF:000040">
    <property type="entry name" value="Metalloendopeptidase"/>
    <property type="match status" value="1"/>
</dbReference>
<feature type="binding site" evidence="12">
    <location>
        <position position="165"/>
    </location>
    <ligand>
        <name>Zn(2+)</name>
        <dbReference type="ChEBI" id="CHEBI:29105"/>
        <note>catalytic</note>
    </ligand>
</feature>
<dbReference type="InterPro" id="IPR024079">
    <property type="entry name" value="MetalloPept_cat_dom_sf"/>
</dbReference>
<dbReference type="PANTHER" id="PTHR10127:SF839">
    <property type="entry name" value="HATCHING ENZYME 1.2-RELATED"/>
    <property type="match status" value="1"/>
</dbReference>
<comment type="subcellular location">
    <subcellularLocation>
        <location evidence="11">Zymogen granule</location>
    </subcellularLocation>
</comment>
<evidence type="ECO:0000256" key="12">
    <source>
        <dbReference type="PROSITE-ProRule" id="PRU01211"/>
    </source>
</evidence>
<keyword evidence="5 12" id="KW-0862">Zinc</keyword>
<evidence type="ECO:0000256" key="5">
    <source>
        <dbReference type="ARBA" id="ARBA00022833"/>
    </source>
</evidence>
<dbReference type="GO" id="GO:0004222">
    <property type="term" value="F:metalloendopeptidase activity"/>
    <property type="evidence" value="ECO:0007669"/>
    <property type="project" value="UniProtKB-UniRule"/>
</dbReference>
<gene>
    <name evidence="15" type="primary">PsHCE</name>
</gene>
<dbReference type="SUPFAM" id="SSF55486">
    <property type="entry name" value="Metalloproteases ('zincins'), catalytic domain"/>
    <property type="match status" value="1"/>
</dbReference>
<organism evidence="15">
    <name type="scientific">Pungitius sinensis</name>
    <name type="common">Amur stickleback</name>
    <dbReference type="NCBI Taxonomy" id="497904"/>
    <lineage>
        <taxon>Eukaryota</taxon>
        <taxon>Metazoa</taxon>
        <taxon>Chordata</taxon>
        <taxon>Craniata</taxon>
        <taxon>Vertebrata</taxon>
        <taxon>Euteleostomi</taxon>
        <taxon>Actinopterygii</taxon>
        <taxon>Neopterygii</taxon>
        <taxon>Teleostei</taxon>
        <taxon>Neoteleostei</taxon>
        <taxon>Acanthomorphata</taxon>
        <taxon>Eupercaria</taxon>
        <taxon>Perciformes</taxon>
        <taxon>Cottioidei</taxon>
        <taxon>Gasterosteales</taxon>
        <taxon>Gasterosteidae</taxon>
        <taxon>Pungitius</taxon>
    </lineage>
</organism>
<dbReference type="InterPro" id="IPR006026">
    <property type="entry name" value="Peptidase_Metallo"/>
</dbReference>
<evidence type="ECO:0000256" key="3">
    <source>
        <dbReference type="ARBA" id="ARBA00022729"/>
    </source>
</evidence>
<protein>
    <recommendedName>
        <fullName evidence="13">Metalloendopeptidase</fullName>
        <ecNumber evidence="13">3.4.24.-</ecNumber>
    </recommendedName>
</protein>
<dbReference type="EMBL" id="AB745718">
    <property type="protein sequence ID" value="BAM93561.1"/>
    <property type="molecule type" value="mRNA"/>
</dbReference>
<dbReference type="Gene3D" id="3.40.390.10">
    <property type="entry name" value="Collagenase (Catalytic Domain)"/>
    <property type="match status" value="1"/>
</dbReference>
<keyword evidence="4 12" id="KW-0378">Hydrolase</keyword>
<feature type="signal peptide" evidence="13">
    <location>
        <begin position="1"/>
        <end position="18"/>
    </location>
</feature>
<evidence type="ECO:0000256" key="13">
    <source>
        <dbReference type="RuleBase" id="RU361183"/>
    </source>
</evidence>
<keyword evidence="10" id="KW-0968">Cytoplasmic vesicle</keyword>
<dbReference type="PANTHER" id="PTHR10127">
    <property type="entry name" value="DISCOIDIN, CUB, EGF, LAMININ , AND ZINC METALLOPROTEASE DOMAIN CONTAINING"/>
    <property type="match status" value="1"/>
</dbReference>